<protein>
    <submittedName>
        <fullName evidence="3">Protein strawberry notch 1</fullName>
    </submittedName>
</protein>
<evidence type="ECO:0000256" key="1">
    <source>
        <dbReference type="ARBA" id="ARBA00006992"/>
    </source>
</evidence>
<dbReference type="SUPFAM" id="SSF52540">
    <property type="entry name" value="P-loop containing nucleoside triphosphate hydrolases"/>
    <property type="match status" value="1"/>
</dbReference>
<dbReference type="PANTHER" id="PTHR12706">
    <property type="entry name" value="STRAWBERRY NOTCH-RELATED"/>
    <property type="match status" value="1"/>
</dbReference>
<dbReference type="EMBL" id="KK709449">
    <property type="protein sequence ID" value="KFQ32414.1"/>
    <property type="molecule type" value="Genomic_DNA"/>
</dbReference>
<evidence type="ECO:0000313" key="4">
    <source>
        <dbReference type="Proteomes" id="UP000052967"/>
    </source>
</evidence>
<dbReference type="PANTHER" id="PTHR12706:SF8">
    <property type="entry name" value="PROTEIN STRAWBERRY NOTCH HOMOLOG 1"/>
    <property type="match status" value="1"/>
</dbReference>
<feature type="domain" description="Strawberry notch helicase C" evidence="2">
    <location>
        <begin position="2"/>
        <end position="152"/>
    </location>
</feature>
<dbReference type="GO" id="GO:0031490">
    <property type="term" value="F:chromatin DNA binding"/>
    <property type="evidence" value="ECO:0007669"/>
    <property type="project" value="TreeGrafter"/>
</dbReference>
<proteinExistence type="inferred from homology"/>
<gene>
    <name evidence="3" type="ORF">N331_07492</name>
</gene>
<organism evidence="3 4">
    <name type="scientific">Merops nubicus</name>
    <name type="common">Northern carmine bee-eater</name>
    <dbReference type="NCBI Taxonomy" id="57421"/>
    <lineage>
        <taxon>Eukaryota</taxon>
        <taxon>Metazoa</taxon>
        <taxon>Chordata</taxon>
        <taxon>Craniata</taxon>
        <taxon>Vertebrata</taxon>
        <taxon>Euteleostomi</taxon>
        <taxon>Archelosauria</taxon>
        <taxon>Archosauria</taxon>
        <taxon>Dinosauria</taxon>
        <taxon>Saurischia</taxon>
        <taxon>Theropoda</taxon>
        <taxon>Coelurosauria</taxon>
        <taxon>Aves</taxon>
        <taxon>Neognathae</taxon>
        <taxon>Neoaves</taxon>
        <taxon>Telluraves</taxon>
        <taxon>Coraciimorphae</taxon>
        <taxon>Coraciiformes</taxon>
        <taxon>Meropidae</taxon>
        <taxon>Merops</taxon>
    </lineage>
</organism>
<keyword evidence="4" id="KW-1185">Reference proteome</keyword>
<evidence type="ECO:0000313" key="3">
    <source>
        <dbReference type="EMBL" id="KFQ32414.1"/>
    </source>
</evidence>
<dbReference type="GO" id="GO:0006355">
    <property type="term" value="P:regulation of DNA-templated transcription"/>
    <property type="evidence" value="ECO:0007669"/>
    <property type="project" value="InterPro"/>
</dbReference>
<reference evidence="3 4" key="1">
    <citation type="submission" date="2014-04" db="EMBL/GenBank/DDBJ databases">
        <title>Genome evolution of avian class.</title>
        <authorList>
            <person name="Zhang G."/>
            <person name="Li C."/>
        </authorList>
    </citation>
    <scope>NUCLEOTIDE SEQUENCE [LARGE SCALE GENOMIC DNA]</scope>
    <source>
        <strain evidence="3">BGI_N331</strain>
    </source>
</reference>
<sequence>KMTGRKGRVVSNDDGSISYESRSELDVPVEILNITEKQRFMDGDKNIAIISEAASSGISLQADRRAKNQRRRVHMTLELPWSADRAIQQFGRTHRSNQVTAPEYVFLISELAGEQRFASIVAKRLESLGALTHGDRRATETRDLSRFNFDNK</sequence>
<evidence type="ECO:0000259" key="2">
    <source>
        <dbReference type="Pfam" id="PF13871"/>
    </source>
</evidence>
<dbReference type="InterPro" id="IPR026741">
    <property type="entry name" value="SNO"/>
</dbReference>
<comment type="similarity">
    <text evidence="1">Belongs to the SBNO family.</text>
</comment>
<feature type="non-terminal residue" evidence="3">
    <location>
        <position position="1"/>
    </location>
</feature>
<feature type="non-terminal residue" evidence="3">
    <location>
        <position position="152"/>
    </location>
</feature>
<name>A0A091QZS8_MERNU</name>
<dbReference type="AlphaFoldDB" id="A0A091QZS8"/>
<accession>A0A091QZS8</accession>
<dbReference type="Pfam" id="PF13871">
    <property type="entry name" value="Helicase_C_4"/>
    <property type="match status" value="1"/>
</dbReference>
<dbReference type="InterPro" id="IPR026937">
    <property type="entry name" value="SBNO_Helicase_C_dom"/>
</dbReference>
<dbReference type="Gene3D" id="3.40.50.300">
    <property type="entry name" value="P-loop containing nucleotide triphosphate hydrolases"/>
    <property type="match status" value="1"/>
</dbReference>
<dbReference type="GO" id="GO:0042393">
    <property type="term" value="F:histone binding"/>
    <property type="evidence" value="ECO:0007669"/>
    <property type="project" value="TreeGrafter"/>
</dbReference>
<dbReference type="GO" id="GO:0005634">
    <property type="term" value="C:nucleus"/>
    <property type="evidence" value="ECO:0007669"/>
    <property type="project" value="TreeGrafter"/>
</dbReference>
<dbReference type="Proteomes" id="UP000052967">
    <property type="component" value="Unassembled WGS sequence"/>
</dbReference>
<dbReference type="InterPro" id="IPR027417">
    <property type="entry name" value="P-loop_NTPase"/>
</dbReference>